<reference evidence="6 7" key="1">
    <citation type="journal article" date="2016" name="Nat. Commun.">
        <title>Thousands of microbial genomes shed light on interconnected biogeochemical processes in an aquifer system.</title>
        <authorList>
            <person name="Anantharaman K."/>
            <person name="Brown C.T."/>
            <person name="Hug L.A."/>
            <person name="Sharon I."/>
            <person name="Castelle C.J."/>
            <person name="Probst A.J."/>
            <person name="Thomas B.C."/>
            <person name="Singh A."/>
            <person name="Wilkins M.J."/>
            <person name="Karaoz U."/>
            <person name="Brodie E.L."/>
            <person name="Williams K.H."/>
            <person name="Hubbard S.S."/>
            <person name="Banfield J.F."/>
        </authorList>
    </citation>
    <scope>NUCLEOTIDE SEQUENCE [LARGE SCALE GENOMIC DNA]</scope>
</reference>
<dbReference type="GO" id="GO:0003735">
    <property type="term" value="F:structural constituent of ribosome"/>
    <property type="evidence" value="ECO:0007669"/>
    <property type="project" value="InterPro"/>
</dbReference>
<feature type="region of interest" description="Disordered" evidence="5">
    <location>
        <begin position="42"/>
        <end position="73"/>
    </location>
</feature>
<organism evidence="6 7">
    <name type="scientific">Candidatus Colwellbacteria bacterium RIFCSPLOWO2_12_FULL_46_17</name>
    <dbReference type="NCBI Taxonomy" id="1797695"/>
    <lineage>
        <taxon>Bacteria</taxon>
        <taxon>Candidatus Colwelliibacteriota</taxon>
    </lineage>
</organism>
<proteinExistence type="inferred from homology"/>
<keyword evidence="2" id="KW-0689">Ribosomal protein</keyword>
<dbReference type="GO" id="GO:0005840">
    <property type="term" value="C:ribosome"/>
    <property type="evidence" value="ECO:0007669"/>
    <property type="project" value="UniProtKB-KW"/>
</dbReference>
<dbReference type="Proteomes" id="UP000177801">
    <property type="component" value="Unassembled WGS sequence"/>
</dbReference>
<comment type="caution">
    <text evidence="6">The sequence shown here is derived from an EMBL/GenBank/DDBJ whole genome shotgun (WGS) entry which is preliminary data.</text>
</comment>
<evidence type="ECO:0000256" key="1">
    <source>
        <dbReference type="ARBA" id="ARBA00006640"/>
    </source>
</evidence>
<dbReference type="Gene3D" id="1.20.5.1150">
    <property type="entry name" value="Ribosomal protein S8"/>
    <property type="match status" value="1"/>
</dbReference>
<protein>
    <recommendedName>
        <fullName evidence="4">Small ribosomal subunit protein bS21</fullName>
    </recommendedName>
</protein>
<evidence type="ECO:0000256" key="3">
    <source>
        <dbReference type="ARBA" id="ARBA00023274"/>
    </source>
</evidence>
<dbReference type="AlphaFoldDB" id="A0A1G1ZD12"/>
<dbReference type="EMBL" id="MHJD01000016">
    <property type="protein sequence ID" value="OGY62424.1"/>
    <property type="molecule type" value="Genomic_DNA"/>
</dbReference>
<evidence type="ECO:0000313" key="7">
    <source>
        <dbReference type="Proteomes" id="UP000177801"/>
    </source>
</evidence>
<dbReference type="InterPro" id="IPR001911">
    <property type="entry name" value="Ribosomal_bS21"/>
</dbReference>
<evidence type="ECO:0000256" key="5">
    <source>
        <dbReference type="SAM" id="MobiDB-lite"/>
    </source>
</evidence>
<dbReference type="GO" id="GO:1990904">
    <property type="term" value="C:ribonucleoprotein complex"/>
    <property type="evidence" value="ECO:0007669"/>
    <property type="project" value="UniProtKB-KW"/>
</dbReference>
<dbReference type="Pfam" id="PF01165">
    <property type="entry name" value="Ribosomal_S21"/>
    <property type="match status" value="1"/>
</dbReference>
<evidence type="ECO:0000256" key="2">
    <source>
        <dbReference type="ARBA" id="ARBA00022980"/>
    </source>
</evidence>
<gene>
    <name evidence="6" type="ORF">A3G58_00300</name>
</gene>
<evidence type="ECO:0000313" key="6">
    <source>
        <dbReference type="EMBL" id="OGY62424.1"/>
    </source>
</evidence>
<dbReference type="GO" id="GO:0006412">
    <property type="term" value="P:translation"/>
    <property type="evidence" value="ECO:0007669"/>
    <property type="project" value="InterPro"/>
</dbReference>
<feature type="compositionally biased region" description="Basic residues" evidence="5">
    <location>
        <begin position="42"/>
        <end position="57"/>
    </location>
</feature>
<keyword evidence="3" id="KW-0687">Ribonucleoprotein</keyword>
<accession>A0A1G1ZD12</accession>
<dbReference type="InterPro" id="IPR038380">
    <property type="entry name" value="Ribosomal_bS21_sf"/>
</dbReference>
<name>A0A1G1ZD12_9BACT</name>
<evidence type="ECO:0000256" key="4">
    <source>
        <dbReference type="ARBA" id="ARBA00035135"/>
    </source>
</evidence>
<comment type="similarity">
    <text evidence="1">Belongs to the bacterial ribosomal protein bS21 family.</text>
</comment>
<sequence>MAVTVKKREGESPTALVYRFSKKVQRSGLLREARKKRFHVRKTNKNMRRKSALHKERKSAEIEKAKKSGTFWK</sequence>